<dbReference type="Proteomes" id="UP000177605">
    <property type="component" value="Unassembled WGS sequence"/>
</dbReference>
<comment type="caution">
    <text evidence="2">The sequence shown here is derived from an EMBL/GenBank/DDBJ whole genome shotgun (WGS) entry which is preliminary data.</text>
</comment>
<sequence>MPEKLSKGFSYPVGPGNPEAKPINPIGFRPSEKSISPPVIEPIPPQPIDVPPPAPESFQRNPIGFSPEPPPTPELAPTPAPEPAPAPAPEVPVQPSGDSAPAETAAPPPEFKEVLGLQKEAFSARREMIAFRHGKKVADLSPEDQTRYVELKTVFQEKHRAWKDQLELLPEDEQVELGGLTKLKEVEERFRDLNPEQIAPAVIAETNQSRAHELKATEDRITWLKRVIQNAGPNYDKGTARGVTALDLEGELKELTDRRKALRAIMLADSEVGISSEANPAGEARIHADVAIPEAVPPASETVDSVNLDFERSQAELRAARRNLLKDARLRLDADIEAKQAELEQIPAWNALKVIKIRNEIRKMRKEQARIDEELNNERVGFGRRFMDAVKRGYEAGRRRIRGEQPAAAVEAGDAAPPEPPRPPEPPEPPEPPQPPEPPAPAGPAAPEQNPEAAPAPQPAAERQAAPQPPEGTWKGWIKERLIGLMTIGGREYYQARRFAKGTSSTAKEVNEFAAQIQHEQNLSLEEALAEAEEIKSAVARAGREGTTGVTSRRIDRISEEITARKVSENNAKIDNIITNLVSQLESKLAKYKGYSGQNVLTEEAKNKIAVELQKRLNGMRAAHIELDAKEITGVLRQNLEPHWRRRIVAGAIETALWGLVSFVGYKLFIAEGAKAAAGATKEAVTAKLETTVWAMAKKQLVAEGVSNPTNGQIMKVAIQICKDSGIKVVTSAGQILWPETAAGVAKDTALAKGFPLVMSGAAKVIAVIKAGIAAAL</sequence>
<feature type="region of interest" description="Disordered" evidence="1">
    <location>
        <begin position="397"/>
        <end position="475"/>
    </location>
</feature>
<feature type="compositionally biased region" description="Low complexity" evidence="1">
    <location>
        <begin position="445"/>
        <end position="466"/>
    </location>
</feature>
<evidence type="ECO:0000313" key="3">
    <source>
        <dbReference type="Proteomes" id="UP000177605"/>
    </source>
</evidence>
<feature type="region of interest" description="Disordered" evidence="1">
    <location>
        <begin position="1"/>
        <end position="107"/>
    </location>
</feature>
<dbReference type="PANTHER" id="PTHR48148:SF3">
    <property type="entry name" value="KERATINOCYTE PROLINE-RICH PROTEIN"/>
    <property type="match status" value="1"/>
</dbReference>
<evidence type="ECO:0000313" key="2">
    <source>
        <dbReference type="EMBL" id="OGN06178.1"/>
    </source>
</evidence>
<proteinExistence type="predicted"/>
<evidence type="ECO:0000256" key="1">
    <source>
        <dbReference type="SAM" id="MobiDB-lite"/>
    </source>
</evidence>
<dbReference type="EMBL" id="MGJM01000015">
    <property type="protein sequence ID" value="OGN06178.1"/>
    <property type="molecule type" value="Genomic_DNA"/>
</dbReference>
<dbReference type="PANTHER" id="PTHR48148">
    <property type="entry name" value="KERATINOCYTE PROLINE-RICH PROTEIN"/>
    <property type="match status" value="1"/>
</dbReference>
<feature type="compositionally biased region" description="Pro residues" evidence="1">
    <location>
        <begin position="67"/>
        <end position="92"/>
    </location>
</feature>
<dbReference type="AlphaFoldDB" id="A0A1F8F0G4"/>
<gene>
    <name evidence="2" type="ORF">A2669_02610</name>
</gene>
<accession>A0A1F8F0G4</accession>
<protein>
    <submittedName>
        <fullName evidence="2">Uncharacterized protein</fullName>
    </submittedName>
</protein>
<name>A0A1F8F0G4_9BACT</name>
<feature type="compositionally biased region" description="Low complexity" evidence="1">
    <location>
        <begin position="404"/>
        <end position="416"/>
    </location>
</feature>
<organism evidence="2 3">
    <name type="scientific">Candidatus Yanofskybacteria bacterium RIFCSPHIGHO2_01_FULL_48_25b</name>
    <dbReference type="NCBI Taxonomy" id="1802672"/>
    <lineage>
        <taxon>Bacteria</taxon>
        <taxon>Candidatus Yanofskyibacteriota</taxon>
    </lineage>
</organism>
<feature type="compositionally biased region" description="Pro residues" evidence="1">
    <location>
        <begin position="417"/>
        <end position="444"/>
    </location>
</feature>
<feature type="compositionally biased region" description="Pro residues" evidence="1">
    <location>
        <begin position="39"/>
        <end position="55"/>
    </location>
</feature>
<reference evidence="2 3" key="1">
    <citation type="journal article" date="2016" name="Nat. Commun.">
        <title>Thousands of microbial genomes shed light on interconnected biogeochemical processes in an aquifer system.</title>
        <authorList>
            <person name="Anantharaman K."/>
            <person name="Brown C.T."/>
            <person name="Hug L.A."/>
            <person name="Sharon I."/>
            <person name="Castelle C.J."/>
            <person name="Probst A.J."/>
            <person name="Thomas B.C."/>
            <person name="Singh A."/>
            <person name="Wilkins M.J."/>
            <person name="Karaoz U."/>
            <person name="Brodie E.L."/>
            <person name="Williams K.H."/>
            <person name="Hubbard S.S."/>
            <person name="Banfield J.F."/>
        </authorList>
    </citation>
    <scope>NUCLEOTIDE SEQUENCE [LARGE SCALE GENOMIC DNA]</scope>
</reference>